<dbReference type="GO" id="GO:0016791">
    <property type="term" value="F:phosphatase activity"/>
    <property type="evidence" value="ECO:0007669"/>
    <property type="project" value="TreeGrafter"/>
</dbReference>
<feature type="binding site" evidence="1">
    <location>
        <position position="85"/>
    </location>
    <ligand>
        <name>substrate</name>
    </ligand>
</feature>
<evidence type="ECO:0008006" key="4">
    <source>
        <dbReference type="Google" id="ProtNLM"/>
    </source>
</evidence>
<dbReference type="Proteomes" id="UP000178794">
    <property type="component" value="Unassembled WGS sequence"/>
</dbReference>
<dbReference type="InterPro" id="IPR001345">
    <property type="entry name" value="PG/BPGM_mutase_AS"/>
</dbReference>
<organism evidence="2 3">
    <name type="scientific">Candidatus Kaiserbacteria bacterium RIFCSPHIGHO2_02_FULL_50_50</name>
    <dbReference type="NCBI Taxonomy" id="1798492"/>
    <lineage>
        <taxon>Bacteria</taxon>
        <taxon>Candidatus Kaiseribacteriota</taxon>
    </lineage>
</organism>
<comment type="caution">
    <text evidence="2">The sequence shown here is derived from an EMBL/GenBank/DDBJ whole genome shotgun (WGS) entry which is preliminary data.</text>
</comment>
<accession>A0A1F6DGQ7</accession>
<feature type="binding site" evidence="1">
    <location>
        <begin position="30"/>
        <end position="37"/>
    </location>
    <ligand>
        <name>substrate</name>
    </ligand>
</feature>
<dbReference type="Gene3D" id="3.40.50.1240">
    <property type="entry name" value="Phosphoglycerate mutase-like"/>
    <property type="match status" value="1"/>
</dbReference>
<dbReference type="STRING" id="1798492.A3C89_00050"/>
<dbReference type="PROSITE" id="PS00175">
    <property type="entry name" value="PG_MUTASE"/>
    <property type="match status" value="1"/>
</dbReference>
<protein>
    <recommendedName>
        <fullName evidence="4">Phosphoglycerate mutase</fullName>
    </recommendedName>
</protein>
<evidence type="ECO:0000313" key="3">
    <source>
        <dbReference type="Proteomes" id="UP000178794"/>
    </source>
</evidence>
<sequence length="242" mass="27185">MWYGALDSPFNQFTYKELAMYVEKVLYLCRHGETESNKRKTVQGWEEPLNLQGTFQAHRLAARLAETSLAAEIPIQKIYCSSMMRALQTANLLSVPLGLVPTPTRYLAEVTHPTHLQGVATSDPAFLAYGKERARVFAEGNVQVSDEETFAMAHARAKKVLRFLLDGPEQRVVVVTHGMFLTYLINTIRHGDDFTPAMFLRSSEMFGNCAVAKVEYGTYKGYLRGGQKGWNVWTGDTSHLAK</sequence>
<proteinExistence type="predicted"/>
<dbReference type="CDD" id="cd07067">
    <property type="entry name" value="HP_PGM_like"/>
    <property type="match status" value="1"/>
</dbReference>
<dbReference type="SUPFAM" id="SSF53254">
    <property type="entry name" value="Phosphoglycerate mutase-like"/>
    <property type="match status" value="1"/>
</dbReference>
<evidence type="ECO:0000313" key="2">
    <source>
        <dbReference type="EMBL" id="OGG60585.1"/>
    </source>
</evidence>
<dbReference type="AlphaFoldDB" id="A0A1F6DGQ7"/>
<reference evidence="2 3" key="1">
    <citation type="journal article" date="2016" name="Nat. Commun.">
        <title>Thousands of microbial genomes shed light on interconnected biogeochemical processes in an aquifer system.</title>
        <authorList>
            <person name="Anantharaman K."/>
            <person name="Brown C.T."/>
            <person name="Hug L.A."/>
            <person name="Sharon I."/>
            <person name="Castelle C.J."/>
            <person name="Probst A.J."/>
            <person name="Thomas B.C."/>
            <person name="Singh A."/>
            <person name="Wilkins M.J."/>
            <person name="Karaoz U."/>
            <person name="Brodie E.L."/>
            <person name="Williams K.H."/>
            <person name="Hubbard S.S."/>
            <person name="Banfield J.F."/>
        </authorList>
    </citation>
    <scope>NUCLEOTIDE SEQUENCE [LARGE SCALE GENOMIC DNA]</scope>
</reference>
<dbReference type="SMART" id="SM00855">
    <property type="entry name" value="PGAM"/>
    <property type="match status" value="1"/>
</dbReference>
<dbReference type="InterPro" id="IPR029033">
    <property type="entry name" value="His_PPase_superfam"/>
</dbReference>
<gene>
    <name evidence="2" type="ORF">A3C89_00050</name>
</gene>
<dbReference type="Pfam" id="PF00300">
    <property type="entry name" value="His_Phos_1"/>
    <property type="match status" value="1"/>
</dbReference>
<dbReference type="PANTHER" id="PTHR48100:SF44">
    <property type="entry name" value="PHOSPHATASE C1620.13-RELATED"/>
    <property type="match status" value="1"/>
</dbReference>
<name>A0A1F6DGQ7_9BACT</name>
<dbReference type="GO" id="GO:0005829">
    <property type="term" value="C:cytosol"/>
    <property type="evidence" value="ECO:0007669"/>
    <property type="project" value="TreeGrafter"/>
</dbReference>
<evidence type="ECO:0000256" key="1">
    <source>
        <dbReference type="PIRSR" id="PIRSR613078-2"/>
    </source>
</evidence>
<dbReference type="EMBL" id="MFLF01000001">
    <property type="protein sequence ID" value="OGG60585.1"/>
    <property type="molecule type" value="Genomic_DNA"/>
</dbReference>
<dbReference type="InterPro" id="IPR050275">
    <property type="entry name" value="PGM_Phosphatase"/>
</dbReference>
<dbReference type="InterPro" id="IPR013078">
    <property type="entry name" value="His_Pase_superF_clade-1"/>
</dbReference>
<dbReference type="PANTHER" id="PTHR48100">
    <property type="entry name" value="BROAD-SPECIFICITY PHOSPHATASE YOR283W-RELATED"/>
    <property type="match status" value="1"/>
</dbReference>